<dbReference type="SUPFAM" id="SSF52768">
    <property type="entry name" value="Arginase/deacetylase"/>
    <property type="match status" value="1"/>
</dbReference>
<accession>A0A9X2HL25</accession>
<dbReference type="PANTHER" id="PTHR10625">
    <property type="entry name" value="HISTONE DEACETYLASE HDAC1-RELATED"/>
    <property type="match status" value="1"/>
</dbReference>
<dbReference type="CDD" id="cd10001">
    <property type="entry name" value="HDAC_classII_APAH"/>
    <property type="match status" value="1"/>
</dbReference>
<keyword evidence="8" id="KW-1185">Reference proteome</keyword>
<keyword evidence="4" id="KW-0378">Hydrolase</keyword>
<evidence type="ECO:0000256" key="1">
    <source>
        <dbReference type="ARBA" id="ARBA00001947"/>
    </source>
</evidence>
<dbReference type="GO" id="GO:0016787">
    <property type="term" value="F:hydrolase activity"/>
    <property type="evidence" value="ECO:0007669"/>
    <property type="project" value="UniProtKB-KW"/>
</dbReference>
<protein>
    <submittedName>
        <fullName evidence="7">Histone deacetylase family protein</fullName>
    </submittedName>
</protein>
<dbReference type="PRINTS" id="PR01270">
    <property type="entry name" value="HDASUPER"/>
</dbReference>
<dbReference type="InterPro" id="IPR023801">
    <property type="entry name" value="His_deacetylse_dom"/>
</dbReference>
<dbReference type="PANTHER" id="PTHR10625:SF17">
    <property type="entry name" value="HISTONE DEACETYLASE 8"/>
    <property type="match status" value="1"/>
</dbReference>
<comment type="caution">
    <text evidence="7">The sequence shown here is derived from an EMBL/GenBank/DDBJ whole genome shotgun (WGS) entry which is preliminary data.</text>
</comment>
<comment type="similarity">
    <text evidence="2">Belongs to the histone deacetylase family.</text>
</comment>
<proteinExistence type="inferred from homology"/>
<keyword evidence="3" id="KW-0479">Metal-binding</keyword>
<dbReference type="Proteomes" id="UP001139451">
    <property type="component" value="Unassembled WGS sequence"/>
</dbReference>
<evidence type="ECO:0000256" key="4">
    <source>
        <dbReference type="ARBA" id="ARBA00022801"/>
    </source>
</evidence>
<dbReference type="Gene3D" id="3.40.800.20">
    <property type="entry name" value="Histone deacetylase domain"/>
    <property type="match status" value="1"/>
</dbReference>
<dbReference type="RefSeq" id="WP_254293459.1">
    <property type="nucleotide sequence ID" value="NZ_JAMLDX010000008.1"/>
</dbReference>
<dbReference type="GO" id="GO:0004407">
    <property type="term" value="F:histone deacetylase activity"/>
    <property type="evidence" value="ECO:0007669"/>
    <property type="project" value="TreeGrafter"/>
</dbReference>
<dbReference type="EMBL" id="JAMLDX010000008">
    <property type="protein sequence ID" value="MCP3731144.1"/>
    <property type="molecule type" value="Genomic_DNA"/>
</dbReference>
<dbReference type="InterPro" id="IPR037138">
    <property type="entry name" value="His_deacetylse_dom_sf"/>
</dbReference>
<reference evidence="7" key="1">
    <citation type="submission" date="2022-05" db="EMBL/GenBank/DDBJ databases">
        <title>Sphingomonas sp. strain MG17 Genome sequencing and assembly.</title>
        <authorList>
            <person name="Kim I."/>
        </authorList>
    </citation>
    <scope>NUCLEOTIDE SEQUENCE</scope>
    <source>
        <strain evidence="7">MG17</strain>
    </source>
</reference>
<name>A0A9X2HL25_9SPHN</name>
<gene>
    <name evidence="7" type="ORF">M9978_11965</name>
</gene>
<dbReference type="Pfam" id="PF00850">
    <property type="entry name" value="Hist_deacetyl"/>
    <property type="match status" value="1"/>
</dbReference>
<evidence type="ECO:0000259" key="6">
    <source>
        <dbReference type="Pfam" id="PF00850"/>
    </source>
</evidence>
<dbReference type="InterPro" id="IPR000286">
    <property type="entry name" value="HDACs"/>
</dbReference>
<evidence type="ECO:0000313" key="7">
    <source>
        <dbReference type="EMBL" id="MCP3731144.1"/>
    </source>
</evidence>
<keyword evidence="5" id="KW-0862">Zinc</keyword>
<evidence type="ECO:0000256" key="2">
    <source>
        <dbReference type="ARBA" id="ARBA00005947"/>
    </source>
</evidence>
<comment type="cofactor">
    <cofactor evidence="1">
        <name>Zn(2+)</name>
        <dbReference type="ChEBI" id="CHEBI:29105"/>
    </cofactor>
</comment>
<sequence>MRRFFDPRQLAHAPVRELHNGDWVPYAETPARAEQIVAALGGGEPARDFGLAPIAAVHDSAYLDFLKGAWAEWHAAGRSGDAIGYTFPVVRRRPLDCSRIDAKLGAYSMDAATPIAEGTWDAAYWAAQTALTGLDAVASGDRHAFALCRPPGHHAGRDYMGGYCYLNNAAIAAQRAAALGLGPVAVLDVDYHHGNGTQDIYYEHGDIFFASIHADPRTDYPFYWGHADETGEGEGAGSTLNLPLPRGTDWPAYRAALDSALAAITGWGAKLLVLSFGADTFVGDPISSFALQTGDFTAMGRAIAGAGLPVLVVMEGGYAVGDLGGNVAALVEGF</sequence>
<dbReference type="AlphaFoldDB" id="A0A9X2HL25"/>
<dbReference type="GO" id="GO:0046872">
    <property type="term" value="F:metal ion binding"/>
    <property type="evidence" value="ECO:0007669"/>
    <property type="project" value="UniProtKB-KW"/>
</dbReference>
<evidence type="ECO:0000256" key="5">
    <source>
        <dbReference type="ARBA" id="ARBA00022833"/>
    </source>
</evidence>
<evidence type="ECO:0000256" key="3">
    <source>
        <dbReference type="ARBA" id="ARBA00022723"/>
    </source>
</evidence>
<feature type="domain" description="Histone deacetylase" evidence="6">
    <location>
        <begin position="45"/>
        <end position="332"/>
    </location>
</feature>
<organism evidence="7 8">
    <name type="scientific">Sphingomonas tagetis</name>
    <dbReference type="NCBI Taxonomy" id="2949092"/>
    <lineage>
        <taxon>Bacteria</taxon>
        <taxon>Pseudomonadati</taxon>
        <taxon>Pseudomonadota</taxon>
        <taxon>Alphaproteobacteria</taxon>
        <taxon>Sphingomonadales</taxon>
        <taxon>Sphingomonadaceae</taxon>
        <taxon>Sphingomonas</taxon>
    </lineage>
</organism>
<evidence type="ECO:0000313" key="8">
    <source>
        <dbReference type="Proteomes" id="UP001139451"/>
    </source>
</evidence>
<dbReference type="GO" id="GO:0040029">
    <property type="term" value="P:epigenetic regulation of gene expression"/>
    <property type="evidence" value="ECO:0007669"/>
    <property type="project" value="TreeGrafter"/>
</dbReference>
<dbReference type="InterPro" id="IPR023696">
    <property type="entry name" value="Ureohydrolase_dom_sf"/>
</dbReference>